<dbReference type="SUPFAM" id="SSF51735">
    <property type="entry name" value="NAD(P)-binding Rossmann-fold domains"/>
    <property type="match status" value="1"/>
</dbReference>
<gene>
    <name evidence="9 10" type="primary">LOC106471677</name>
</gene>
<dbReference type="InterPro" id="IPR036291">
    <property type="entry name" value="NAD(P)-bd_dom_sf"/>
</dbReference>
<evidence type="ECO:0000256" key="2">
    <source>
        <dbReference type="ARBA" id="ARBA00008656"/>
    </source>
</evidence>
<evidence type="ECO:0000256" key="6">
    <source>
        <dbReference type="ARBA" id="ARBA00046786"/>
    </source>
</evidence>
<sequence>MSSSSRKLLLTGASGLLGRAVHKRFLEGSWEVVGTAFSRATDQLVKLDLAKPEEVEDFVKKSKPSVLIHAAAQRYPDQVEKNYEDAFKLNVESSELLAKLSGSGSHMLTHITVFGNYDNK</sequence>
<organism evidence="8 9">
    <name type="scientific">Limulus polyphemus</name>
    <name type="common">Atlantic horseshoe crab</name>
    <dbReference type="NCBI Taxonomy" id="6850"/>
    <lineage>
        <taxon>Eukaryota</taxon>
        <taxon>Metazoa</taxon>
        <taxon>Ecdysozoa</taxon>
        <taxon>Arthropoda</taxon>
        <taxon>Chelicerata</taxon>
        <taxon>Merostomata</taxon>
        <taxon>Xiphosura</taxon>
        <taxon>Limulidae</taxon>
        <taxon>Limulus</taxon>
    </lineage>
</organism>
<proteinExistence type="inferred from homology"/>
<dbReference type="GeneID" id="106471677"/>
<evidence type="ECO:0000256" key="4">
    <source>
        <dbReference type="ARBA" id="ARBA00029977"/>
    </source>
</evidence>
<comment type="subunit">
    <text evidence="6">Heterotrimer; composed of a catalytic MAT2A homodimer that binds one regulatory MAT2B chain. Heterohexamer; composed of a central, catalytic MAT2A homotetramer flanked on either side by a regulatory MAT2B chain. NADP binding increases the affinity for MAT2A.</text>
</comment>
<evidence type="ECO:0000256" key="3">
    <source>
        <dbReference type="ARBA" id="ARBA00021596"/>
    </source>
</evidence>
<dbReference type="Proteomes" id="UP000694941">
    <property type="component" value="Unplaced"/>
</dbReference>
<keyword evidence="8" id="KW-1185">Reference proteome</keyword>
<dbReference type="Pfam" id="PF04321">
    <property type="entry name" value="RmlD_sub_bind"/>
    <property type="match status" value="1"/>
</dbReference>
<feature type="domain" description="RmlD-like substrate binding" evidence="7">
    <location>
        <begin position="7"/>
        <end position="111"/>
    </location>
</feature>
<dbReference type="Gene3D" id="3.40.50.720">
    <property type="entry name" value="NAD(P)-binding Rossmann-like Domain"/>
    <property type="match status" value="1"/>
</dbReference>
<dbReference type="RefSeq" id="XP_013787748.1">
    <property type="nucleotide sequence ID" value="XM_013932294.2"/>
</dbReference>
<accession>A0ABM1BSE2</accession>
<evidence type="ECO:0000313" key="8">
    <source>
        <dbReference type="Proteomes" id="UP000694941"/>
    </source>
</evidence>
<reference evidence="9 10" key="1">
    <citation type="submission" date="2025-05" db="UniProtKB">
        <authorList>
            <consortium name="RefSeq"/>
        </authorList>
    </citation>
    <scope>IDENTIFICATION</scope>
    <source>
        <tissue evidence="9 10">Muscle</tissue>
    </source>
</reference>
<comment type="similarity">
    <text evidence="2">Belongs to the dTDP-4-dehydrorhamnose reductase family. MAT2B subfamily.</text>
</comment>
<dbReference type="PANTHER" id="PTHR10491">
    <property type="entry name" value="DTDP-4-DEHYDRORHAMNOSE REDUCTASE"/>
    <property type="match status" value="1"/>
</dbReference>
<protein>
    <recommendedName>
        <fullName evidence="3">Methionine adenosyltransferase 2 subunit beta</fullName>
    </recommendedName>
    <alternativeName>
        <fullName evidence="4">Methionine adenosyltransferase II beta</fullName>
    </alternativeName>
</protein>
<comment type="pathway">
    <text evidence="1">Amino-acid biosynthesis; S-adenosyl-L-methionine biosynthesis; S-adenosyl-L-methionine from L-methionine: step 1/1.</text>
</comment>
<evidence type="ECO:0000259" key="7">
    <source>
        <dbReference type="Pfam" id="PF04321"/>
    </source>
</evidence>
<evidence type="ECO:0000256" key="1">
    <source>
        <dbReference type="ARBA" id="ARBA00005224"/>
    </source>
</evidence>
<evidence type="ECO:0000313" key="10">
    <source>
        <dbReference type="RefSeq" id="XP_022255991.1"/>
    </source>
</evidence>
<evidence type="ECO:0000313" key="9">
    <source>
        <dbReference type="RefSeq" id="XP_013787748.1"/>
    </source>
</evidence>
<name>A0ABM1BSE2_LIMPO</name>
<dbReference type="InterPro" id="IPR029903">
    <property type="entry name" value="RmlD-like-bd"/>
</dbReference>
<dbReference type="RefSeq" id="XP_022255991.1">
    <property type="nucleotide sequence ID" value="XM_022400283.1"/>
</dbReference>
<evidence type="ECO:0000256" key="5">
    <source>
        <dbReference type="ARBA" id="ARBA00045998"/>
    </source>
</evidence>
<dbReference type="PANTHER" id="PTHR10491:SF4">
    <property type="entry name" value="METHIONINE ADENOSYLTRANSFERASE 2 SUBUNIT BETA"/>
    <property type="match status" value="1"/>
</dbReference>
<comment type="function">
    <text evidence="5">Regulatory subunit of S-adenosylmethionine synthetase 2, an enzyme that catalyzes the formation of S-adenosylmethionine from methionine and ATP. Regulates MAT2A catalytic activity by changing its kinetic properties, increasing its affinity for L-methionine. Can bind NADP (in vitro).</text>
</comment>
<dbReference type="InterPro" id="IPR005913">
    <property type="entry name" value="dTDP_dehydrorham_reduct"/>
</dbReference>